<evidence type="ECO:0000313" key="2">
    <source>
        <dbReference type="Proteomes" id="UP000436006"/>
    </source>
</evidence>
<comment type="caution">
    <text evidence="1">The sequence shown here is derived from an EMBL/GenBank/DDBJ whole genome shotgun (WGS) entry which is preliminary data.</text>
</comment>
<dbReference type="Proteomes" id="UP000436006">
    <property type="component" value="Unassembled WGS sequence"/>
</dbReference>
<dbReference type="AlphaFoldDB" id="A0A7K1SL52"/>
<organism evidence="1 2">
    <name type="scientific">Spirosoma arboris</name>
    <dbReference type="NCBI Taxonomy" id="2682092"/>
    <lineage>
        <taxon>Bacteria</taxon>
        <taxon>Pseudomonadati</taxon>
        <taxon>Bacteroidota</taxon>
        <taxon>Cytophagia</taxon>
        <taxon>Cytophagales</taxon>
        <taxon>Cytophagaceae</taxon>
        <taxon>Spirosoma</taxon>
    </lineage>
</organism>
<reference evidence="1 2" key="1">
    <citation type="submission" date="2019-12" db="EMBL/GenBank/DDBJ databases">
        <title>Spirosoma sp. HMF4905 genome sequencing and assembly.</title>
        <authorList>
            <person name="Kang H."/>
            <person name="Cha I."/>
            <person name="Kim H."/>
            <person name="Joh K."/>
        </authorList>
    </citation>
    <scope>NUCLEOTIDE SEQUENCE [LARGE SCALE GENOMIC DNA]</scope>
    <source>
        <strain evidence="1 2">HMF4905</strain>
    </source>
</reference>
<name>A0A7K1SL52_9BACT</name>
<accession>A0A7K1SL52</accession>
<evidence type="ECO:0000313" key="1">
    <source>
        <dbReference type="EMBL" id="MVM34423.1"/>
    </source>
</evidence>
<proteinExistence type="predicted"/>
<keyword evidence="2" id="KW-1185">Reference proteome</keyword>
<gene>
    <name evidence="1" type="ORF">GO755_30610</name>
</gene>
<sequence length="159" mass="17647">MTTDTTSLQLSDTQELPAQKNQNLAVMTLDLTMPLPDLGSADVMPIDLMSDYWTPEVPGESKRVVFVKLDTSPVRDVNDPEITHQLACAYFLEKTDKGEIRQIRNGSKRLVGALETVLEQGMVGQGTPLLVTFLGKKQNRTNSFKSDNWSIKPLKLNIG</sequence>
<dbReference type="EMBL" id="WPIN01000015">
    <property type="protein sequence ID" value="MVM34423.1"/>
    <property type="molecule type" value="Genomic_DNA"/>
</dbReference>
<dbReference type="RefSeq" id="WP_157589242.1">
    <property type="nucleotide sequence ID" value="NZ_WPIN01000015.1"/>
</dbReference>
<protein>
    <submittedName>
        <fullName evidence="1">Uncharacterized protein</fullName>
    </submittedName>
</protein>